<sequence>MDIVLYILLGALVLFLSYLLFLAIRYTNQILYPKTKSYDSALDKVKKQGYYPEDYINSLPYETFQVKSPYGYMIHGRVYLQSHEEGAETSKEFAVLVHGITMNLYGSLKYLPFFYKKGFNVVVFDLRNHGETGGENTSYGYFEKWDLSTVTDYLYRKFGQDILVGLHGESMGGTIAMLNMAMDQRISFGIIDCAFSDLAELLFLKLQQDSKLKSKKMIGFVNVLIKMRAGFSIEDVSPLKELPTIKQPLLFIHGSDDTYIPPMMSKAMYAFKMDRKSIYIAEGAVHGTSMASDPQRYDAEITNFLNDISTEKQYPLGH</sequence>
<dbReference type="RefSeq" id="WP_051651571.1">
    <property type="nucleotide sequence ID" value="NZ_DAMANS010000031.1"/>
</dbReference>
<gene>
    <name evidence="3" type="ORF">SAMN05421804_104257</name>
</gene>
<dbReference type="PANTHER" id="PTHR43358:SF5">
    <property type="entry name" value="EXPORTED PROTEIN"/>
    <property type="match status" value="1"/>
</dbReference>
<keyword evidence="1" id="KW-0472">Membrane</keyword>
<dbReference type="Proteomes" id="UP000183255">
    <property type="component" value="Unassembled WGS sequence"/>
</dbReference>
<dbReference type="SUPFAM" id="SSF53474">
    <property type="entry name" value="alpha/beta-Hydrolases"/>
    <property type="match status" value="1"/>
</dbReference>
<name>A0A1G8NNR5_9CLOT</name>
<dbReference type="PANTHER" id="PTHR43358">
    <property type="entry name" value="ALPHA/BETA-HYDROLASE"/>
    <property type="match status" value="1"/>
</dbReference>
<reference evidence="3 4" key="1">
    <citation type="submission" date="2016-10" db="EMBL/GenBank/DDBJ databases">
        <authorList>
            <person name="de Groot N.N."/>
        </authorList>
    </citation>
    <scope>NUCLEOTIDE SEQUENCE [LARGE SCALE GENOMIC DNA]</scope>
    <source>
        <strain evidence="3 4">CGMCC 1.5058</strain>
    </source>
</reference>
<dbReference type="InterPro" id="IPR000073">
    <property type="entry name" value="AB_hydrolase_1"/>
</dbReference>
<feature type="transmembrane region" description="Helical" evidence="1">
    <location>
        <begin position="6"/>
        <end position="24"/>
    </location>
</feature>
<evidence type="ECO:0000313" key="3">
    <source>
        <dbReference type="EMBL" id="SDI81815.1"/>
    </source>
</evidence>
<feature type="domain" description="AB hydrolase-1" evidence="2">
    <location>
        <begin position="95"/>
        <end position="194"/>
    </location>
</feature>
<protein>
    <recommendedName>
        <fullName evidence="2">AB hydrolase-1 domain-containing protein</fullName>
    </recommendedName>
</protein>
<evidence type="ECO:0000259" key="2">
    <source>
        <dbReference type="Pfam" id="PF00561"/>
    </source>
</evidence>
<dbReference type="AlphaFoldDB" id="A0A1G8NNR5"/>
<evidence type="ECO:0000313" key="4">
    <source>
        <dbReference type="Proteomes" id="UP000183255"/>
    </source>
</evidence>
<keyword evidence="1" id="KW-1133">Transmembrane helix</keyword>
<dbReference type="EMBL" id="FNDZ01000004">
    <property type="protein sequence ID" value="SDI81815.1"/>
    <property type="molecule type" value="Genomic_DNA"/>
</dbReference>
<dbReference type="Gene3D" id="3.40.50.1820">
    <property type="entry name" value="alpha/beta hydrolase"/>
    <property type="match status" value="1"/>
</dbReference>
<evidence type="ECO:0000256" key="1">
    <source>
        <dbReference type="SAM" id="Phobius"/>
    </source>
</evidence>
<dbReference type="Pfam" id="PF00561">
    <property type="entry name" value="Abhydrolase_1"/>
    <property type="match status" value="1"/>
</dbReference>
<proteinExistence type="predicted"/>
<dbReference type="InterPro" id="IPR029058">
    <property type="entry name" value="AB_hydrolase_fold"/>
</dbReference>
<keyword evidence="1" id="KW-0812">Transmembrane</keyword>
<accession>A0A1G8NNR5</accession>
<dbReference type="InterPro" id="IPR052920">
    <property type="entry name" value="DNA-binding_regulatory"/>
</dbReference>
<organism evidence="3 4">
    <name type="scientific">Proteiniclasticum ruminis</name>
    <dbReference type="NCBI Taxonomy" id="398199"/>
    <lineage>
        <taxon>Bacteria</taxon>
        <taxon>Bacillati</taxon>
        <taxon>Bacillota</taxon>
        <taxon>Clostridia</taxon>
        <taxon>Eubacteriales</taxon>
        <taxon>Clostridiaceae</taxon>
        <taxon>Proteiniclasticum</taxon>
    </lineage>
</organism>